<comment type="caution">
    <text evidence="2">The sequence shown here is derived from an EMBL/GenBank/DDBJ whole genome shotgun (WGS) entry which is preliminary data.</text>
</comment>
<evidence type="ECO:0000313" key="3">
    <source>
        <dbReference type="Proteomes" id="UP000263377"/>
    </source>
</evidence>
<feature type="signal peptide" evidence="1">
    <location>
        <begin position="1"/>
        <end position="31"/>
    </location>
</feature>
<feature type="chain" id="PRO_5016811702" evidence="1">
    <location>
        <begin position="32"/>
        <end position="118"/>
    </location>
</feature>
<evidence type="ECO:0000313" key="2">
    <source>
        <dbReference type="EMBL" id="RGD58556.1"/>
    </source>
</evidence>
<protein>
    <submittedName>
        <fullName evidence="2">Uncharacterized protein</fullName>
    </submittedName>
</protein>
<accession>A0A372ZRN0</accession>
<keyword evidence="3" id="KW-1185">Reference proteome</keyword>
<reference evidence="2 3" key="1">
    <citation type="submission" date="2018-08" db="EMBL/GenBank/DDBJ databases">
        <title>Diversity &amp; Physiological Properties of Lignin-Decomposing Actinobacteria from Soil.</title>
        <authorList>
            <person name="Roh S.G."/>
            <person name="Kim S.B."/>
        </authorList>
    </citation>
    <scope>NUCLEOTIDE SEQUENCE [LARGE SCALE GENOMIC DNA]</scope>
    <source>
        <strain evidence="2 3">MMS17-GH009</strain>
    </source>
</reference>
<proteinExistence type="predicted"/>
<keyword evidence="1" id="KW-0732">Signal</keyword>
<gene>
    <name evidence="2" type="ORF">DR950_12850</name>
</gene>
<name>A0A372ZRN0_9ACTN</name>
<evidence type="ECO:0000256" key="1">
    <source>
        <dbReference type="SAM" id="SignalP"/>
    </source>
</evidence>
<dbReference type="RefSeq" id="WP_117487112.1">
    <property type="nucleotide sequence ID" value="NZ_QVIG01000001.1"/>
</dbReference>
<dbReference type="AlphaFoldDB" id="A0A372ZRN0"/>
<organism evidence="2 3">
    <name type="scientific">Kitasatospora xanthocidica</name>
    <dbReference type="NCBI Taxonomy" id="83382"/>
    <lineage>
        <taxon>Bacteria</taxon>
        <taxon>Bacillati</taxon>
        <taxon>Actinomycetota</taxon>
        <taxon>Actinomycetes</taxon>
        <taxon>Kitasatosporales</taxon>
        <taxon>Streptomycetaceae</taxon>
        <taxon>Kitasatospora</taxon>
    </lineage>
</organism>
<sequence length="118" mass="11890">MFTPETKLRGAAVTAALAAALVGLGAGTAGAAGWPPLQPGARLYSSTYGQGFATTVDLTDLGTCHTLWPGARSVQIANGGATLALYAEADCNGPGWLSGTLAQANLPRTALSYRVLQA</sequence>
<dbReference type="Proteomes" id="UP000263377">
    <property type="component" value="Unassembled WGS sequence"/>
</dbReference>
<dbReference type="EMBL" id="QVIG01000001">
    <property type="protein sequence ID" value="RGD58556.1"/>
    <property type="molecule type" value="Genomic_DNA"/>
</dbReference>